<sequence length="298" mass="34220">MAAKAKKSEVTDSIENAIESKGEVKIQDSKPERILLSEDKINKDRLEKAFYEYLPYLQRVVDLYNQLDYPIAITLEFVYSLVIPGGESAWPAFETEYRSYLYDTTPAINSLPLIKEAILPGIKVPAALYELKQALDEFREFSKAPKYEGNLVGYDHPIHFVHDIYQIVDGKASLHPEKYTEYIERNTANYITDPFQIAVYHKLHEFVKKANELHEVLGNSLFGNNLLGMLYQTGNWPYHMSEIYLDLRHIKSLDVNPALKAKFMGVEYVAPVPVELEQLPSFETQEEAEAYLKSKGML</sequence>
<evidence type="ECO:0000313" key="2">
    <source>
        <dbReference type="Proteomes" id="UP001241110"/>
    </source>
</evidence>
<evidence type="ECO:0000313" key="1">
    <source>
        <dbReference type="EMBL" id="MDJ1481878.1"/>
    </source>
</evidence>
<proteinExistence type="predicted"/>
<reference evidence="1" key="1">
    <citation type="submission" date="2023-05" db="EMBL/GenBank/DDBJ databases">
        <authorList>
            <person name="Zhang X."/>
        </authorList>
    </citation>
    <scope>NUCLEOTIDE SEQUENCE</scope>
    <source>
        <strain evidence="1">YF14B1</strain>
    </source>
</reference>
<dbReference type="RefSeq" id="WP_313980262.1">
    <property type="nucleotide sequence ID" value="NZ_JASJOS010000006.1"/>
</dbReference>
<organism evidence="1 2">
    <name type="scientific">Xanthocytophaga flava</name>
    <dbReference type="NCBI Taxonomy" id="3048013"/>
    <lineage>
        <taxon>Bacteria</taxon>
        <taxon>Pseudomonadati</taxon>
        <taxon>Bacteroidota</taxon>
        <taxon>Cytophagia</taxon>
        <taxon>Cytophagales</taxon>
        <taxon>Rhodocytophagaceae</taxon>
        <taxon>Xanthocytophaga</taxon>
    </lineage>
</organism>
<comment type="caution">
    <text evidence="1">The sequence shown here is derived from an EMBL/GenBank/DDBJ whole genome shotgun (WGS) entry which is preliminary data.</text>
</comment>
<gene>
    <name evidence="1" type="ORF">QNI16_15360</name>
</gene>
<protein>
    <submittedName>
        <fullName evidence="1">Uncharacterized protein</fullName>
    </submittedName>
</protein>
<name>A0AAE3U953_9BACT</name>
<dbReference type="Proteomes" id="UP001241110">
    <property type="component" value="Unassembled WGS sequence"/>
</dbReference>
<accession>A0AAE3U953</accession>
<dbReference type="AlphaFoldDB" id="A0AAE3U953"/>
<dbReference type="EMBL" id="JASJOS010000006">
    <property type="protein sequence ID" value="MDJ1481878.1"/>
    <property type="molecule type" value="Genomic_DNA"/>
</dbReference>